<accession>A0A562TLB9</accession>
<keyword evidence="2" id="KW-1185">Reference proteome</keyword>
<organism evidence="1 2">
    <name type="scientific">Mucilaginibacter frigoritolerans</name>
    <dbReference type="NCBI Taxonomy" id="652788"/>
    <lineage>
        <taxon>Bacteria</taxon>
        <taxon>Pseudomonadati</taxon>
        <taxon>Bacteroidota</taxon>
        <taxon>Sphingobacteriia</taxon>
        <taxon>Sphingobacteriales</taxon>
        <taxon>Sphingobacteriaceae</taxon>
        <taxon>Mucilaginibacter</taxon>
    </lineage>
</organism>
<name>A0A562TLB9_9SPHI</name>
<dbReference type="AlphaFoldDB" id="A0A562TLB9"/>
<sequence length="40" mass="4485">MLQVYIMEIVTTLFRAKLTQGLADFWVAANAIKACTKIVI</sequence>
<dbReference type="EMBL" id="VLLI01000022">
    <property type="protein sequence ID" value="TWI94018.1"/>
    <property type="molecule type" value="Genomic_DNA"/>
</dbReference>
<gene>
    <name evidence="1" type="ORF">JN11_04835</name>
</gene>
<evidence type="ECO:0000313" key="1">
    <source>
        <dbReference type="EMBL" id="TWI94018.1"/>
    </source>
</evidence>
<proteinExistence type="predicted"/>
<comment type="caution">
    <text evidence="1">The sequence shown here is derived from an EMBL/GenBank/DDBJ whole genome shotgun (WGS) entry which is preliminary data.</text>
</comment>
<dbReference type="Proteomes" id="UP000317010">
    <property type="component" value="Unassembled WGS sequence"/>
</dbReference>
<evidence type="ECO:0000313" key="2">
    <source>
        <dbReference type="Proteomes" id="UP000317010"/>
    </source>
</evidence>
<protein>
    <submittedName>
        <fullName evidence="1">Uncharacterized protein</fullName>
    </submittedName>
</protein>
<reference evidence="1 2" key="1">
    <citation type="submission" date="2019-07" db="EMBL/GenBank/DDBJ databases">
        <title>Genomic Encyclopedia of Archaeal and Bacterial Type Strains, Phase II (KMG-II): from individual species to whole genera.</title>
        <authorList>
            <person name="Goeker M."/>
        </authorList>
    </citation>
    <scope>NUCLEOTIDE SEQUENCE [LARGE SCALE GENOMIC DNA]</scope>
    <source>
        <strain evidence="1 2">ATCC BAA-1854</strain>
    </source>
</reference>